<evidence type="ECO:0000313" key="1">
    <source>
        <dbReference type="EMBL" id="TDC35018.1"/>
    </source>
</evidence>
<organism evidence="1 2">
    <name type="scientific">Kribbella albertanoniae</name>
    <dbReference type="NCBI Taxonomy" id="1266829"/>
    <lineage>
        <taxon>Bacteria</taxon>
        <taxon>Bacillati</taxon>
        <taxon>Actinomycetota</taxon>
        <taxon>Actinomycetes</taxon>
        <taxon>Propionibacteriales</taxon>
        <taxon>Kribbellaceae</taxon>
        <taxon>Kribbella</taxon>
    </lineage>
</organism>
<evidence type="ECO:0008006" key="3">
    <source>
        <dbReference type="Google" id="ProtNLM"/>
    </source>
</evidence>
<dbReference type="SUPFAM" id="SSF110296">
    <property type="entry name" value="Oligoxyloglucan reducing end-specific cellobiohydrolase"/>
    <property type="match status" value="1"/>
</dbReference>
<gene>
    <name evidence="1" type="ORF">E1261_02240</name>
</gene>
<dbReference type="AlphaFoldDB" id="A0A4R4QHA9"/>
<comment type="caution">
    <text evidence="1">The sequence shown here is derived from an EMBL/GenBank/DDBJ whole genome shotgun (WGS) entry which is preliminary data.</text>
</comment>
<dbReference type="InterPro" id="IPR015943">
    <property type="entry name" value="WD40/YVTN_repeat-like_dom_sf"/>
</dbReference>
<dbReference type="Proteomes" id="UP000295075">
    <property type="component" value="Unassembled WGS sequence"/>
</dbReference>
<dbReference type="Gene3D" id="2.130.10.10">
    <property type="entry name" value="YVTN repeat-like/Quinoprotein amine dehydrogenase"/>
    <property type="match status" value="2"/>
</dbReference>
<reference evidence="1 2" key="1">
    <citation type="submission" date="2019-03" db="EMBL/GenBank/DDBJ databases">
        <title>Draft genome sequences of novel Actinobacteria.</title>
        <authorList>
            <person name="Sahin N."/>
            <person name="Ay H."/>
            <person name="Saygin H."/>
        </authorList>
    </citation>
    <scope>NUCLEOTIDE SEQUENCE [LARGE SCALE GENOMIC DNA]</scope>
    <source>
        <strain evidence="1 2">JCM 30547</strain>
    </source>
</reference>
<keyword evidence="2" id="KW-1185">Reference proteome</keyword>
<accession>A0A4R4QHA9</accession>
<evidence type="ECO:0000313" key="2">
    <source>
        <dbReference type="Proteomes" id="UP000295075"/>
    </source>
</evidence>
<dbReference type="EMBL" id="SMKA01000004">
    <property type="protein sequence ID" value="TDC35018.1"/>
    <property type="molecule type" value="Genomic_DNA"/>
</dbReference>
<sequence length="277" mass="27820">MAVLVTVGVVVAGVASWRGRDQDPASGPGAVAAGEALVGGDLHAVMVAGDRRFVSGHAGAAYSDGAGAWTAVRGLEGKDAMAWASVAGRILVGGHEGLYVSTDTGATFAAAPVDLPVTDVHSLGGTGSTVYLASPQAGMFVSTDAGKTFIQRSVVGRSFMGTILVDAINPDHAIAPDMGGTVVETRDGGRNWQSLGGPRGAMSVAWDPDDHARMAAVGADGLMVSTDAGRSWQKIDAPAGTAAAAFDKQGRLLAATLTGDRAQLQSSTDSGSTWTAA</sequence>
<proteinExistence type="predicted"/>
<dbReference type="OrthoDB" id="9764804at2"/>
<name>A0A4R4QHA9_9ACTN</name>
<protein>
    <recommendedName>
        <fullName evidence="3">Exo-alpha-sialidase</fullName>
    </recommendedName>
</protein>